<dbReference type="GO" id="GO:0006798">
    <property type="term" value="P:polyphosphate catabolic process"/>
    <property type="evidence" value="ECO:0007669"/>
    <property type="project" value="TreeGrafter"/>
</dbReference>
<evidence type="ECO:0000256" key="1">
    <source>
        <dbReference type="ARBA" id="ARBA00004576"/>
    </source>
</evidence>
<evidence type="ECO:0000256" key="4">
    <source>
        <dbReference type="ARBA" id="ARBA00014458"/>
    </source>
</evidence>
<evidence type="ECO:0000256" key="7">
    <source>
        <dbReference type="ARBA" id="ARBA00022801"/>
    </source>
</evidence>
<dbReference type="GO" id="GO:0008081">
    <property type="term" value="F:phosphoric diester hydrolase activity"/>
    <property type="evidence" value="ECO:0007669"/>
    <property type="project" value="TreeGrafter"/>
</dbReference>
<dbReference type="AlphaFoldDB" id="A0A5M8PQZ3"/>
<evidence type="ECO:0000256" key="3">
    <source>
        <dbReference type="ARBA" id="ARBA00012459"/>
    </source>
</evidence>
<dbReference type="PANTHER" id="PTHR10340:SF55">
    <property type="entry name" value="ENDOPOLYPHOSPHATASE"/>
    <property type="match status" value="1"/>
</dbReference>
<name>A0A5M8PQZ3_9LECA</name>
<evidence type="ECO:0000256" key="14">
    <source>
        <dbReference type="SAM" id="SignalP"/>
    </source>
</evidence>
<keyword evidence="8" id="KW-0735">Signal-anchor</keyword>
<evidence type="ECO:0000256" key="11">
    <source>
        <dbReference type="ARBA" id="ARBA00023180"/>
    </source>
</evidence>
<gene>
    <name evidence="15" type="ORF">FRX48_05400</name>
</gene>
<feature type="compositionally biased region" description="Polar residues" evidence="13">
    <location>
        <begin position="659"/>
        <end position="668"/>
    </location>
</feature>
<dbReference type="PIRSF" id="PIRSF027093">
    <property type="entry name" value="EndopolyPtase_N1"/>
    <property type="match status" value="1"/>
</dbReference>
<dbReference type="SUPFAM" id="SSF56300">
    <property type="entry name" value="Metallo-dependent phosphatases"/>
    <property type="match status" value="1"/>
</dbReference>
<dbReference type="PANTHER" id="PTHR10340">
    <property type="entry name" value="SPHINGOMYELIN PHOSPHODIESTERASE"/>
    <property type="match status" value="1"/>
</dbReference>
<comment type="subcellular location">
    <subcellularLocation>
        <location evidence="1">Vacuole membrane</location>
        <topology evidence="1">Single-pass type II membrane protein</topology>
    </subcellularLocation>
</comment>
<feature type="chain" id="PRO_5024439731" description="Endopolyphosphatase" evidence="14">
    <location>
        <begin position="19"/>
        <end position="727"/>
    </location>
</feature>
<feature type="compositionally biased region" description="Pro residues" evidence="13">
    <location>
        <begin position="526"/>
        <end position="538"/>
    </location>
</feature>
<evidence type="ECO:0000313" key="16">
    <source>
        <dbReference type="Proteomes" id="UP000324767"/>
    </source>
</evidence>
<dbReference type="GO" id="GO:0000298">
    <property type="term" value="F:endopolyphosphatase activity"/>
    <property type="evidence" value="ECO:0007669"/>
    <property type="project" value="UniProtKB-EC"/>
</dbReference>
<comment type="function">
    <text evidence="12">Catalyzes the hydrolysis of inorganic polyphosphate (polyP) chains of many hundreds of phosphate residues into shorter lengths.</text>
</comment>
<keyword evidence="11" id="KW-0325">Glycoprotein</keyword>
<feature type="compositionally biased region" description="Basic residues" evidence="13">
    <location>
        <begin position="577"/>
        <end position="595"/>
    </location>
</feature>
<dbReference type="GO" id="GO:0005774">
    <property type="term" value="C:vacuolar membrane"/>
    <property type="evidence" value="ECO:0007669"/>
    <property type="project" value="UniProtKB-SubCell"/>
</dbReference>
<dbReference type="FunFam" id="3.60.21.10:FF:000082">
    <property type="entry name" value="Endopolyphosphatase"/>
    <property type="match status" value="1"/>
</dbReference>
<comment type="similarity">
    <text evidence="2">Belongs to the endopolyphosphatase PPN1 family.</text>
</comment>
<dbReference type="OrthoDB" id="348678at2759"/>
<feature type="region of interest" description="Disordered" evidence="13">
    <location>
        <begin position="637"/>
        <end position="690"/>
    </location>
</feature>
<keyword evidence="5 12" id="KW-0926">Vacuole</keyword>
<evidence type="ECO:0000256" key="5">
    <source>
        <dbReference type="ARBA" id="ARBA00022554"/>
    </source>
</evidence>
<organism evidence="15 16">
    <name type="scientific">Lasallia pustulata</name>
    <dbReference type="NCBI Taxonomy" id="136370"/>
    <lineage>
        <taxon>Eukaryota</taxon>
        <taxon>Fungi</taxon>
        <taxon>Dikarya</taxon>
        <taxon>Ascomycota</taxon>
        <taxon>Pezizomycotina</taxon>
        <taxon>Lecanoromycetes</taxon>
        <taxon>OSLEUM clade</taxon>
        <taxon>Umbilicariomycetidae</taxon>
        <taxon>Umbilicariales</taxon>
        <taxon>Umbilicariaceae</taxon>
        <taxon>Lasallia</taxon>
    </lineage>
</organism>
<keyword evidence="10 12" id="KW-0472">Membrane</keyword>
<keyword evidence="9" id="KW-1133">Transmembrane helix</keyword>
<dbReference type="EC" id="3.6.1.10" evidence="3 12"/>
<sequence length="727" mass="82585">MHKLALAVPLLAVGFTHAVPAVQQPLIPTNGEEIVRGDWSTATASRKLQGKFLHITDFHPDPFYKYHSSTEEEAACHRDEGPAGILGAETTDCDAPLSLINATFRWIDENLKDDIDFIIWTGDSARHDNDEEIPRSEAQVVQLNELLVHKFVEVFGKQDNINDTDPNNDLTIPIIPTFGNNDILPHNILASGPNEWTKKFSSIWRKFIPEEQRHGFERGGGFYVEVIPNQLAVFSLNTLYFFDSNTAVDGCAEKSEPGYEHMEWLRIQLEFLRQKGMKAIMTGHVPPARTESKTSWDETCWQKYTLWMRQYRDVVVGSVYGHMNIDHFLLQDIDEVNTDALNGDLDEDAVFREAFDDELTIQSSAEYLSELRIEWSHLPDPEKIKLLLTVGLDDENQYRGLAGRKEKGKDKKQREFFRKIGGRWGERYSSALISPSIVPNYFPTMRVIEYNITGLDDLNSVTDNSDLVAGIQRTMARDGIFDSDNDEHVANSVDSQETDLEELAKGKKKKSRNKYKKPKKPNFTVPNPPSKSAPPGPAYSPQTLTWLSYTQYFANLTKINNDFVSEHGGDIDDTRWKKGKHHGKHPKEKGSKPHPKPFVFEVEYDTRNDSIYKMKDLTVMSYIDLAARIGRYRPEKGDRIQDTVSNGLDDDEEDEGSPDNDSTGSFTATKKGGKKGGKKGKKHGKHHKRKAINKVWFTFVKRAFVGTRDDADLHEQFGQPVQDCETD</sequence>
<dbReference type="CDD" id="cd00842">
    <property type="entry name" value="MPP_ASMase"/>
    <property type="match status" value="1"/>
</dbReference>
<feature type="region of interest" description="Disordered" evidence="13">
    <location>
        <begin position="491"/>
        <end position="538"/>
    </location>
</feature>
<evidence type="ECO:0000256" key="8">
    <source>
        <dbReference type="ARBA" id="ARBA00022968"/>
    </source>
</evidence>
<dbReference type="GO" id="GO:0000324">
    <property type="term" value="C:fungal-type vacuole"/>
    <property type="evidence" value="ECO:0007669"/>
    <property type="project" value="TreeGrafter"/>
</dbReference>
<keyword evidence="7 12" id="KW-0378">Hydrolase</keyword>
<evidence type="ECO:0000256" key="2">
    <source>
        <dbReference type="ARBA" id="ARBA00010399"/>
    </source>
</evidence>
<proteinExistence type="inferred from homology"/>
<dbReference type="Gene3D" id="3.60.21.10">
    <property type="match status" value="1"/>
</dbReference>
<evidence type="ECO:0000256" key="6">
    <source>
        <dbReference type="ARBA" id="ARBA00022692"/>
    </source>
</evidence>
<dbReference type="InterPro" id="IPR041805">
    <property type="entry name" value="ASMase/PPN1_MPP"/>
</dbReference>
<feature type="compositionally biased region" description="Basic residues" evidence="13">
    <location>
        <begin position="506"/>
        <end position="520"/>
    </location>
</feature>
<reference evidence="15 16" key="1">
    <citation type="submission" date="2019-09" db="EMBL/GenBank/DDBJ databases">
        <title>The hologenome of the rock-dwelling lichen Lasallia pustulata.</title>
        <authorList>
            <person name="Greshake Tzovaras B."/>
            <person name="Segers F."/>
            <person name="Bicker A."/>
            <person name="Dal Grande F."/>
            <person name="Otte J."/>
            <person name="Hankeln T."/>
            <person name="Schmitt I."/>
            <person name="Ebersberger I."/>
        </authorList>
    </citation>
    <scope>NUCLEOTIDE SEQUENCE [LARGE SCALE GENOMIC DNA]</scope>
    <source>
        <strain evidence="15">A1-1</strain>
    </source>
</reference>
<evidence type="ECO:0000313" key="15">
    <source>
        <dbReference type="EMBL" id="KAA6411088.1"/>
    </source>
</evidence>
<evidence type="ECO:0000256" key="13">
    <source>
        <dbReference type="SAM" id="MobiDB-lite"/>
    </source>
</evidence>
<feature type="signal peptide" evidence="14">
    <location>
        <begin position="1"/>
        <end position="18"/>
    </location>
</feature>
<evidence type="ECO:0000256" key="12">
    <source>
        <dbReference type="PIRNR" id="PIRNR027093"/>
    </source>
</evidence>
<dbReference type="EMBL" id="VXIT01000008">
    <property type="protein sequence ID" value="KAA6411088.1"/>
    <property type="molecule type" value="Genomic_DNA"/>
</dbReference>
<dbReference type="InterPro" id="IPR012358">
    <property type="entry name" value="EndopolyPtase_N1"/>
</dbReference>
<comment type="caution">
    <text evidence="15">The sequence shown here is derived from an EMBL/GenBank/DDBJ whole genome shotgun (WGS) entry which is preliminary data.</text>
</comment>
<feature type="region of interest" description="Disordered" evidence="13">
    <location>
        <begin position="574"/>
        <end position="598"/>
    </location>
</feature>
<dbReference type="InterPro" id="IPR029052">
    <property type="entry name" value="Metallo-depent_PP-like"/>
</dbReference>
<evidence type="ECO:0000256" key="9">
    <source>
        <dbReference type="ARBA" id="ARBA00022989"/>
    </source>
</evidence>
<protein>
    <recommendedName>
        <fullName evidence="4 12">Endopolyphosphatase</fullName>
        <ecNumber evidence="3 12">3.6.1.10</ecNumber>
    </recommendedName>
</protein>
<comment type="catalytic activity">
    <reaction evidence="12">
        <text>[phosphate](n+1) + n H2O = (n+1) phosphate + n H(+)</text>
        <dbReference type="Rhea" id="RHEA:22452"/>
        <dbReference type="Rhea" id="RHEA-COMP:14280"/>
        <dbReference type="ChEBI" id="CHEBI:15377"/>
        <dbReference type="ChEBI" id="CHEBI:15378"/>
        <dbReference type="ChEBI" id="CHEBI:16838"/>
        <dbReference type="ChEBI" id="CHEBI:43474"/>
        <dbReference type="EC" id="3.6.1.10"/>
    </reaction>
</comment>
<feature type="compositionally biased region" description="Basic residues" evidence="13">
    <location>
        <begin position="671"/>
        <end position="690"/>
    </location>
</feature>
<evidence type="ECO:0000256" key="10">
    <source>
        <dbReference type="ARBA" id="ARBA00023136"/>
    </source>
</evidence>
<dbReference type="Proteomes" id="UP000324767">
    <property type="component" value="Unassembled WGS sequence"/>
</dbReference>
<dbReference type="GO" id="GO:0004309">
    <property type="term" value="F:exopolyphosphatase activity"/>
    <property type="evidence" value="ECO:0007669"/>
    <property type="project" value="TreeGrafter"/>
</dbReference>
<accession>A0A5M8PQZ3</accession>
<keyword evidence="14" id="KW-0732">Signal</keyword>
<keyword evidence="6" id="KW-0812">Transmembrane</keyword>
<feature type="compositionally biased region" description="Acidic residues" evidence="13">
    <location>
        <begin position="648"/>
        <end position="658"/>
    </location>
</feature>